<reference evidence="3" key="4">
    <citation type="submission" date="2019-03" db="UniProtKB">
        <authorList>
            <consortium name="EnsemblPlants"/>
        </authorList>
    </citation>
    <scope>IDENTIFICATION</scope>
</reference>
<dbReference type="PANTHER" id="PTHR46477">
    <property type="entry name" value="CYSTEINE/HISTIDINE-RICH C1 DOMAIN FAMILY PROTEIN"/>
    <property type="match status" value="1"/>
</dbReference>
<name>A0A453DRR4_AEGTS</name>
<evidence type="ECO:0000256" key="1">
    <source>
        <dbReference type="ARBA" id="ARBA00022737"/>
    </source>
</evidence>
<keyword evidence="4" id="KW-1185">Reference proteome</keyword>
<dbReference type="InterPro" id="IPR046349">
    <property type="entry name" value="C1-like_sf"/>
</dbReference>
<accession>A0A453DRR4</accession>
<keyword evidence="1" id="KW-0677">Repeat</keyword>
<feature type="domain" description="DC1" evidence="2">
    <location>
        <begin position="18"/>
        <end position="64"/>
    </location>
</feature>
<reference evidence="3" key="3">
    <citation type="journal article" date="2017" name="Nature">
        <title>Genome sequence of the progenitor of the wheat D genome Aegilops tauschii.</title>
        <authorList>
            <person name="Luo M.C."/>
            <person name="Gu Y.Q."/>
            <person name="Puiu D."/>
            <person name="Wang H."/>
            <person name="Twardziok S.O."/>
            <person name="Deal K.R."/>
            <person name="Huo N."/>
            <person name="Zhu T."/>
            <person name="Wang L."/>
            <person name="Wang Y."/>
            <person name="McGuire P.E."/>
            <person name="Liu S."/>
            <person name="Long H."/>
            <person name="Ramasamy R.K."/>
            <person name="Rodriguez J.C."/>
            <person name="Van S.L."/>
            <person name="Yuan L."/>
            <person name="Wang Z."/>
            <person name="Xia Z."/>
            <person name="Xiao L."/>
            <person name="Anderson O.D."/>
            <person name="Ouyang S."/>
            <person name="Liang Y."/>
            <person name="Zimin A.V."/>
            <person name="Pertea G."/>
            <person name="Qi P."/>
            <person name="Bennetzen J.L."/>
            <person name="Dai X."/>
            <person name="Dawson M.W."/>
            <person name="Muller H.G."/>
            <person name="Kugler K."/>
            <person name="Rivarola-Duarte L."/>
            <person name="Spannagl M."/>
            <person name="Mayer K.F.X."/>
            <person name="Lu F.H."/>
            <person name="Bevan M.W."/>
            <person name="Leroy P."/>
            <person name="Li P."/>
            <person name="You F.M."/>
            <person name="Sun Q."/>
            <person name="Liu Z."/>
            <person name="Lyons E."/>
            <person name="Wicker T."/>
            <person name="Salzberg S.L."/>
            <person name="Devos K.M."/>
            <person name="Dvorak J."/>
        </authorList>
    </citation>
    <scope>NUCLEOTIDE SEQUENCE [LARGE SCALE GENOMIC DNA]</scope>
    <source>
        <strain evidence="3">cv. AL8/78</strain>
    </source>
</reference>
<dbReference type="InterPro" id="IPR004146">
    <property type="entry name" value="DC1"/>
</dbReference>
<dbReference type="Gramene" id="AET3Gv20049900.1">
    <property type="protein sequence ID" value="AET3Gv20049900.1"/>
    <property type="gene ID" value="AET3Gv20049900"/>
</dbReference>
<proteinExistence type="predicted"/>
<sequence length="285" mass="30705">KTSMVTPPTGPPLRITHPSHPGHVLTLYATGGALFQCDGCRHYGEDDRRYRCDPCDFDLHVCCVPFKVEDLTLTHPFFKGCTFDFRYSPPGGALAGRGSFCGACGDQVLGFMFHDGHRQIGLHPQCANLAERVVQHDGAFDLLKESPAHGSCGLCRQGQGGRRDSFWCYSYLDGHRQPAYTHVACMMEACYKRSQVAQVSAPTTWAVGMPTTWEVGMPQSAPTTWEAGTPQGAPTAWDTGLSSSISKVSLFCKVAVAVARVASAVSTGTGGDPLWIDTTAAEPTE</sequence>
<evidence type="ECO:0000313" key="3">
    <source>
        <dbReference type="EnsemblPlants" id="AET3Gv20049900.1"/>
    </source>
</evidence>
<dbReference type="AlphaFoldDB" id="A0A453DRR4"/>
<dbReference type="PANTHER" id="PTHR46477:SF16">
    <property type="entry name" value="DC1 DOMAIN-CONTAINING PROTEIN"/>
    <property type="match status" value="1"/>
</dbReference>
<evidence type="ECO:0000259" key="2">
    <source>
        <dbReference type="Pfam" id="PF03107"/>
    </source>
</evidence>
<dbReference type="STRING" id="200361.A0A453DRR4"/>
<evidence type="ECO:0000313" key="4">
    <source>
        <dbReference type="Proteomes" id="UP000015105"/>
    </source>
</evidence>
<dbReference type="EnsemblPlants" id="AET3Gv20049900.1">
    <property type="protein sequence ID" value="AET3Gv20049900.1"/>
    <property type="gene ID" value="AET3Gv20049900"/>
</dbReference>
<dbReference type="SUPFAM" id="SSF57889">
    <property type="entry name" value="Cysteine-rich domain"/>
    <property type="match status" value="1"/>
</dbReference>
<organism evidence="3 4">
    <name type="scientific">Aegilops tauschii subsp. strangulata</name>
    <name type="common">Goatgrass</name>
    <dbReference type="NCBI Taxonomy" id="200361"/>
    <lineage>
        <taxon>Eukaryota</taxon>
        <taxon>Viridiplantae</taxon>
        <taxon>Streptophyta</taxon>
        <taxon>Embryophyta</taxon>
        <taxon>Tracheophyta</taxon>
        <taxon>Spermatophyta</taxon>
        <taxon>Magnoliopsida</taxon>
        <taxon>Liliopsida</taxon>
        <taxon>Poales</taxon>
        <taxon>Poaceae</taxon>
        <taxon>BOP clade</taxon>
        <taxon>Pooideae</taxon>
        <taxon>Triticodae</taxon>
        <taxon>Triticeae</taxon>
        <taxon>Triticinae</taxon>
        <taxon>Aegilops</taxon>
    </lineage>
</organism>
<protein>
    <recommendedName>
        <fullName evidence="2">DC1 domain-containing protein</fullName>
    </recommendedName>
</protein>
<dbReference type="Pfam" id="PF03107">
    <property type="entry name" value="C1_2"/>
    <property type="match status" value="1"/>
</dbReference>
<reference evidence="3" key="5">
    <citation type="journal article" date="2021" name="G3 (Bethesda)">
        <title>Aegilops tauschii genome assembly Aet v5.0 features greater sequence contiguity and improved annotation.</title>
        <authorList>
            <person name="Wang L."/>
            <person name="Zhu T."/>
            <person name="Rodriguez J.C."/>
            <person name="Deal K.R."/>
            <person name="Dubcovsky J."/>
            <person name="McGuire P.E."/>
            <person name="Lux T."/>
            <person name="Spannagl M."/>
            <person name="Mayer K.F.X."/>
            <person name="Baldrich P."/>
            <person name="Meyers B.C."/>
            <person name="Huo N."/>
            <person name="Gu Y.Q."/>
            <person name="Zhou H."/>
            <person name="Devos K.M."/>
            <person name="Bennetzen J.L."/>
            <person name="Unver T."/>
            <person name="Budak H."/>
            <person name="Gulick P.J."/>
            <person name="Galiba G."/>
            <person name="Kalapos B."/>
            <person name="Nelson D.R."/>
            <person name="Li P."/>
            <person name="You F.M."/>
            <person name="Luo M.C."/>
            <person name="Dvorak J."/>
        </authorList>
    </citation>
    <scope>NUCLEOTIDE SEQUENCE [LARGE SCALE GENOMIC DNA]</scope>
    <source>
        <strain evidence="3">cv. AL8/78</strain>
    </source>
</reference>
<reference evidence="4" key="1">
    <citation type="journal article" date="2014" name="Science">
        <title>Ancient hybridizations among the ancestral genomes of bread wheat.</title>
        <authorList>
            <consortium name="International Wheat Genome Sequencing Consortium,"/>
            <person name="Marcussen T."/>
            <person name="Sandve S.R."/>
            <person name="Heier L."/>
            <person name="Spannagl M."/>
            <person name="Pfeifer M."/>
            <person name="Jakobsen K.S."/>
            <person name="Wulff B.B."/>
            <person name="Steuernagel B."/>
            <person name="Mayer K.F."/>
            <person name="Olsen O.A."/>
        </authorList>
    </citation>
    <scope>NUCLEOTIDE SEQUENCE [LARGE SCALE GENOMIC DNA]</scope>
    <source>
        <strain evidence="4">cv. AL8/78</strain>
    </source>
</reference>
<reference evidence="4" key="2">
    <citation type="journal article" date="2017" name="Nat. Plants">
        <title>The Aegilops tauschii genome reveals multiple impacts of transposons.</title>
        <authorList>
            <person name="Zhao G."/>
            <person name="Zou C."/>
            <person name="Li K."/>
            <person name="Wang K."/>
            <person name="Li T."/>
            <person name="Gao L."/>
            <person name="Zhang X."/>
            <person name="Wang H."/>
            <person name="Yang Z."/>
            <person name="Liu X."/>
            <person name="Jiang W."/>
            <person name="Mao L."/>
            <person name="Kong X."/>
            <person name="Jiao Y."/>
            <person name="Jia J."/>
        </authorList>
    </citation>
    <scope>NUCLEOTIDE SEQUENCE [LARGE SCALE GENOMIC DNA]</scope>
    <source>
        <strain evidence="4">cv. AL8/78</strain>
    </source>
</reference>
<dbReference type="Proteomes" id="UP000015105">
    <property type="component" value="Chromosome 3D"/>
</dbReference>